<evidence type="ECO:0000313" key="3">
    <source>
        <dbReference type="EMBL" id="ORY18000.1"/>
    </source>
</evidence>
<feature type="compositionally biased region" description="Polar residues" evidence="1">
    <location>
        <begin position="566"/>
        <end position="585"/>
    </location>
</feature>
<keyword evidence="4" id="KW-1185">Reference proteome</keyword>
<accession>A0A1Y2A6P6</accession>
<dbReference type="Pfam" id="PF25603">
    <property type="entry name" value="SPT23_MGA2_DBD"/>
    <property type="match status" value="1"/>
</dbReference>
<sequence>MDFTNSFFPDVDGTINPAALQNEFSGDPSGPNFFSDSFFLQSNDSDAQYNAALGSLYDVSKPFSVPDTLNTFCPTDPVGTLDPTTPDSAVEFKQEPKQELFDHYFSVEQSPQASITTSPSTDMIFSNANSPGDLLRDQSQTSSPDTTSDLMLRDTKAHRRDTKLETRNSLHTTPDAIHIPQTAGISPNLVIWTDKQKTRAETQIKVKLTLDPLDRTYKYARFPRKMMAKPKLLATDEEKAECEAEGGVLDLGISLVCATAIEDPEQHEQALRRARGELPAQRRATDVSLAELDKEDPTHPQNGGEVVICEGCKERERKRYDRKKKRAEDETEWLANEDHRVIMINEKEYQVWEELKLDDDTQGFSDDARRVKFNMRIACYCRHQEEKTPVGYRVIFTLKDSTGYCVAQRTSGVIQVTDDHKNKDAAPEGMPTQVCIPQQPLHNPYGAAMGPAYAYGQMGQQYMRQPSMQQYSQPPTPLAASFQSPISPIETRFDTLDLSGLPSRPSSQTFGCAPTQASAASFARHPHFEPNPISPTHQTPLYRPVSMDSFNYTAQMSYTYPGFASAPQSAVSTPLNLSRPASPSWDSGPAPKKKMHWQ</sequence>
<dbReference type="STRING" id="1231657.A0A1Y2A6P6"/>
<proteinExistence type="predicted"/>
<feature type="domain" description="SPT23/MGA2-like DNA-binding" evidence="2">
    <location>
        <begin position="196"/>
        <end position="421"/>
    </location>
</feature>
<dbReference type="InterPro" id="IPR057962">
    <property type="entry name" value="SPT23_MGA2_DBD"/>
</dbReference>
<comment type="caution">
    <text evidence="3">The sequence shown here is derived from an EMBL/GenBank/DDBJ whole genome shotgun (WGS) entry which is preliminary data.</text>
</comment>
<dbReference type="Proteomes" id="UP000193144">
    <property type="component" value="Unassembled WGS sequence"/>
</dbReference>
<organism evidence="3 4">
    <name type="scientific">Clohesyomyces aquaticus</name>
    <dbReference type="NCBI Taxonomy" id="1231657"/>
    <lineage>
        <taxon>Eukaryota</taxon>
        <taxon>Fungi</taxon>
        <taxon>Dikarya</taxon>
        <taxon>Ascomycota</taxon>
        <taxon>Pezizomycotina</taxon>
        <taxon>Dothideomycetes</taxon>
        <taxon>Pleosporomycetidae</taxon>
        <taxon>Pleosporales</taxon>
        <taxon>Lindgomycetaceae</taxon>
        <taxon>Clohesyomyces</taxon>
    </lineage>
</organism>
<evidence type="ECO:0000313" key="4">
    <source>
        <dbReference type="Proteomes" id="UP000193144"/>
    </source>
</evidence>
<feature type="region of interest" description="Disordered" evidence="1">
    <location>
        <begin position="565"/>
        <end position="598"/>
    </location>
</feature>
<evidence type="ECO:0000256" key="1">
    <source>
        <dbReference type="SAM" id="MobiDB-lite"/>
    </source>
</evidence>
<gene>
    <name evidence="3" type="ORF">BCR34DRAFT_378818</name>
</gene>
<evidence type="ECO:0000259" key="2">
    <source>
        <dbReference type="Pfam" id="PF25603"/>
    </source>
</evidence>
<reference evidence="3 4" key="1">
    <citation type="submission" date="2016-07" db="EMBL/GenBank/DDBJ databases">
        <title>Pervasive Adenine N6-methylation of Active Genes in Fungi.</title>
        <authorList>
            <consortium name="DOE Joint Genome Institute"/>
            <person name="Mondo S.J."/>
            <person name="Dannebaum R.O."/>
            <person name="Kuo R.C."/>
            <person name="Labutti K."/>
            <person name="Haridas S."/>
            <person name="Kuo A."/>
            <person name="Salamov A."/>
            <person name="Ahrendt S.R."/>
            <person name="Lipzen A."/>
            <person name="Sullivan W."/>
            <person name="Andreopoulos W.B."/>
            <person name="Clum A."/>
            <person name="Lindquist E."/>
            <person name="Daum C."/>
            <person name="Ramamoorthy G.K."/>
            <person name="Gryganskyi A."/>
            <person name="Culley D."/>
            <person name="Magnuson J.K."/>
            <person name="James T.Y."/>
            <person name="O'Malley M.A."/>
            <person name="Stajich J.E."/>
            <person name="Spatafora J.W."/>
            <person name="Visel A."/>
            <person name="Grigoriev I.V."/>
        </authorList>
    </citation>
    <scope>NUCLEOTIDE SEQUENCE [LARGE SCALE GENOMIC DNA]</scope>
    <source>
        <strain evidence="3 4">CBS 115471</strain>
    </source>
</reference>
<protein>
    <recommendedName>
        <fullName evidence="2">SPT23/MGA2-like DNA-binding domain-containing protein</fullName>
    </recommendedName>
</protein>
<feature type="compositionally biased region" description="Polar residues" evidence="1">
    <location>
        <begin position="113"/>
        <end position="130"/>
    </location>
</feature>
<feature type="region of interest" description="Disordered" evidence="1">
    <location>
        <begin position="113"/>
        <end position="157"/>
    </location>
</feature>
<dbReference type="EMBL" id="MCFA01000009">
    <property type="protein sequence ID" value="ORY18000.1"/>
    <property type="molecule type" value="Genomic_DNA"/>
</dbReference>
<name>A0A1Y2A6P6_9PLEO</name>
<dbReference type="OrthoDB" id="71307at2759"/>
<dbReference type="AlphaFoldDB" id="A0A1Y2A6P6"/>
<feature type="compositionally biased region" description="Low complexity" evidence="1">
    <location>
        <begin position="137"/>
        <end position="149"/>
    </location>
</feature>